<gene>
    <name evidence="2" type="ORF">RHP51_06585</name>
</gene>
<protein>
    <submittedName>
        <fullName evidence="2">Metallophosphoesterase</fullName>
    </submittedName>
</protein>
<dbReference type="PANTHER" id="PTHR45867">
    <property type="entry name" value="PURPLE ACID PHOSPHATASE"/>
    <property type="match status" value="1"/>
</dbReference>
<dbReference type="InterPro" id="IPR004843">
    <property type="entry name" value="Calcineurin-like_PHP"/>
</dbReference>
<feature type="domain" description="Calcineurin-like phosphoesterase" evidence="1">
    <location>
        <begin position="5"/>
        <end position="153"/>
    </location>
</feature>
<name>A0ABY9XYB9_9FLAO</name>
<sequence length="247" mass="28259">MQILLGLGDIIYPDGKSAFADAYLFKPMESILKNIPFYPALGNHDWHVNPDINFATEWKLPNNEHYYSFDYNNAHFIALDTRSGKMYDQENQIEWFENDLKNAQGKYDWIFVYFHHNGITCTYKPEYKAVVDMYPLFAKYNVDLVLNGHAHTYERLMPFDKNGKVMEHYNTPLNEYGDIKGGFIQITTGAGGKLKKDWNPGQCDKNIVAATAHRGHFTLINIKGRQLKLKAIASIGGAVLDSLVINK</sequence>
<dbReference type="InterPro" id="IPR029052">
    <property type="entry name" value="Metallo-depent_PP-like"/>
</dbReference>
<reference evidence="2 3" key="1">
    <citation type="submission" date="2023-09" db="EMBL/GenBank/DDBJ databases">
        <title>Thalassobella suaedae gen. nov., sp. nov., a marine bacterium of the family Flavobacteriaceae isolated from a halophyte Suaeda japonica.</title>
        <authorList>
            <person name="Lee S.Y."/>
            <person name="Hwang C.Y."/>
        </authorList>
    </citation>
    <scope>NUCLEOTIDE SEQUENCE [LARGE SCALE GENOMIC DNA]</scope>
    <source>
        <strain evidence="2 3">HL-DH14</strain>
    </source>
</reference>
<evidence type="ECO:0000259" key="1">
    <source>
        <dbReference type="Pfam" id="PF00149"/>
    </source>
</evidence>
<dbReference type="RefSeq" id="WP_415867163.1">
    <property type="nucleotide sequence ID" value="NZ_CP134537.1"/>
</dbReference>
<evidence type="ECO:0000313" key="2">
    <source>
        <dbReference type="EMBL" id="WNH10961.1"/>
    </source>
</evidence>
<dbReference type="EMBL" id="CP134537">
    <property type="protein sequence ID" value="WNH10961.1"/>
    <property type="molecule type" value="Genomic_DNA"/>
</dbReference>
<proteinExistence type="predicted"/>
<evidence type="ECO:0000313" key="3">
    <source>
        <dbReference type="Proteomes" id="UP001302806"/>
    </source>
</evidence>
<dbReference type="Proteomes" id="UP001302806">
    <property type="component" value="Chromosome"/>
</dbReference>
<dbReference type="PANTHER" id="PTHR45867:SF3">
    <property type="entry name" value="ACID PHOSPHATASE TYPE 7"/>
    <property type="match status" value="1"/>
</dbReference>
<accession>A0ABY9XYB9</accession>
<dbReference type="Pfam" id="PF00149">
    <property type="entry name" value="Metallophos"/>
    <property type="match status" value="1"/>
</dbReference>
<dbReference type="SUPFAM" id="SSF56300">
    <property type="entry name" value="Metallo-dependent phosphatases"/>
    <property type="match status" value="1"/>
</dbReference>
<organism evidence="2 3">
    <name type="scientific">Thalassobellus suaedae</name>
    <dbReference type="NCBI Taxonomy" id="3074124"/>
    <lineage>
        <taxon>Bacteria</taxon>
        <taxon>Pseudomonadati</taxon>
        <taxon>Bacteroidota</taxon>
        <taxon>Flavobacteriia</taxon>
        <taxon>Flavobacteriales</taxon>
        <taxon>Flavobacteriaceae</taxon>
        <taxon>Thalassobellus</taxon>
    </lineage>
</organism>
<dbReference type="Gene3D" id="3.60.21.10">
    <property type="match status" value="1"/>
</dbReference>